<dbReference type="NCBIfam" id="NF005495">
    <property type="entry name" value="PRK07109.1"/>
    <property type="match status" value="1"/>
</dbReference>
<keyword evidence="2" id="KW-0560">Oxidoreductase</keyword>
<dbReference type="PRINTS" id="PR00081">
    <property type="entry name" value="GDHRDH"/>
</dbReference>
<protein>
    <submittedName>
        <fullName evidence="6">Short-chain dehydrogenase/reductase SDR</fullName>
    </submittedName>
</protein>
<dbReference type="Pfam" id="PF00106">
    <property type="entry name" value="adh_short"/>
    <property type="match status" value="1"/>
</dbReference>
<sequence>MRPELRPISEQVIVITGASSGIGLTTARMAADRGARLVLAARSEEALQELKQELTEQGHDVEYVVADVREPEDIRTISQTAQDTYGGYDTWINGAAVSIYGKLRDVPLEDLKSQFDTNVWGLLYGSFEAAEHLRDREGGGAIINIGSIASERAFLMQGSYSASKHAVKGFTDALRMELEKEGAPVSVTLIKPSAIDTPYPEHAKNYMDQEATVPAPVYAPETVARAILHAAEEPQREVTVGGGGKALTVASKYAPRLLDRVMEAMFIEQQQRDRPASEGTEAEADSGLEEPSAGGELAERGEYEGHVAETSLYTRLTQRRSVSTSALAGLGAVVGYAGYRVLRSMKSAGKTESASKLPPSQNQQSEQPQSQSTAQQLRNTLRI</sequence>
<feature type="region of interest" description="Disordered" evidence="4">
    <location>
        <begin position="347"/>
        <end position="383"/>
    </location>
</feature>
<keyword evidence="7" id="KW-1185">Reference proteome</keyword>
<dbReference type="GO" id="GO:0016491">
    <property type="term" value="F:oxidoreductase activity"/>
    <property type="evidence" value="ECO:0007669"/>
    <property type="project" value="UniProtKB-KW"/>
</dbReference>
<evidence type="ECO:0000256" key="4">
    <source>
        <dbReference type="SAM" id="MobiDB-lite"/>
    </source>
</evidence>
<dbReference type="RefSeq" id="WP_006653839.1">
    <property type="nucleotide sequence ID" value="NZ_AOIM01000036.1"/>
</dbReference>
<comment type="caution">
    <text evidence="6">The sequence shown here is derived from an EMBL/GenBank/DDBJ whole genome shotgun (WGS) entry which is preliminary data.</text>
</comment>
<feature type="compositionally biased region" description="Low complexity" evidence="4">
    <location>
        <begin position="358"/>
        <end position="376"/>
    </location>
</feature>
<accession>L9ZT50</accession>
<name>L9ZT50_9EURY</name>
<evidence type="ECO:0000256" key="3">
    <source>
        <dbReference type="RuleBase" id="RU000363"/>
    </source>
</evidence>
<dbReference type="SMART" id="SM00822">
    <property type="entry name" value="PKS_KR"/>
    <property type="match status" value="1"/>
</dbReference>
<dbReference type="EMBL" id="AOIM01000036">
    <property type="protein sequence ID" value="ELY89514.1"/>
    <property type="molecule type" value="Genomic_DNA"/>
</dbReference>
<dbReference type="CDD" id="cd05360">
    <property type="entry name" value="SDR_c3"/>
    <property type="match status" value="1"/>
</dbReference>
<dbReference type="InterPro" id="IPR002347">
    <property type="entry name" value="SDR_fam"/>
</dbReference>
<evidence type="ECO:0000313" key="7">
    <source>
        <dbReference type="Proteomes" id="UP000011519"/>
    </source>
</evidence>
<dbReference type="SUPFAM" id="SSF51735">
    <property type="entry name" value="NAD(P)-binding Rossmann-fold domains"/>
    <property type="match status" value="1"/>
</dbReference>
<proteinExistence type="inferred from homology"/>
<feature type="region of interest" description="Disordered" evidence="4">
    <location>
        <begin position="269"/>
        <end position="305"/>
    </location>
</feature>
<dbReference type="AlphaFoldDB" id="L9ZT50"/>
<dbReference type="GO" id="GO:0016020">
    <property type="term" value="C:membrane"/>
    <property type="evidence" value="ECO:0007669"/>
    <property type="project" value="TreeGrafter"/>
</dbReference>
<dbReference type="PROSITE" id="PS00061">
    <property type="entry name" value="ADH_SHORT"/>
    <property type="match status" value="1"/>
</dbReference>
<evidence type="ECO:0000256" key="1">
    <source>
        <dbReference type="ARBA" id="ARBA00006484"/>
    </source>
</evidence>
<dbReference type="OrthoDB" id="176960at2157"/>
<organism evidence="6 7">
    <name type="scientific">Natrialba hulunbeirensis JCM 10989</name>
    <dbReference type="NCBI Taxonomy" id="1227493"/>
    <lineage>
        <taxon>Archaea</taxon>
        <taxon>Methanobacteriati</taxon>
        <taxon>Methanobacteriota</taxon>
        <taxon>Stenosarchaea group</taxon>
        <taxon>Halobacteria</taxon>
        <taxon>Halobacteriales</taxon>
        <taxon>Natrialbaceae</taxon>
        <taxon>Natrialba</taxon>
    </lineage>
</organism>
<comment type="similarity">
    <text evidence="1 3">Belongs to the short-chain dehydrogenases/reductases (SDR) family.</text>
</comment>
<evidence type="ECO:0000313" key="6">
    <source>
        <dbReference type="EMBL" id="ELY89514.1"/>
    </source>
</evidence>
<dbReference type="PANTHER" id="PTHR44196:SF1">
    <property type="entry name" value="DEHYDROGENASE_REDUCTASE SDR FAMILY MEMBER 7B"/>
    <property type="match status" value="1"/>
</dbReference>
<dbReference type="STRING" id="1227493.C483_13348"/>
<feature type="domain" description="Ketoreductase" evidence="5">
    <location>
        <begin position="11"/>
        <end position="198"/>
    </location>
</feature>
<dbReference type="Gene3D" id="3.40.50.720">
    <property type="entry name" value="NAD(P)-binding Rossmann-like Domain"/>
    <property type="match status" value="1"/>
</dbReference>
<reference evidence="6 7" key="1">
    <citation type="journal article" date="2014" name="PLoS Genet.">
        <title>Phylogenetically driven sequencing of extremely halophilic archaea reveals strategies for static and dynamic osmo-response.</title>
        <authorList>
            <person name="Becker E.A."/>
            <person name="Seitzer P.M."/>
            <person name="Tritt A."/>
            <person name="Larsen D."/>
            <person name="Krusor M."/>
            <person name="Yao A.I."/>
            <person name="Wu D."/>
            <person name="Madern D."/>
            <person name="Eisen J.A."/>
            <person name="Darling A.E."/>
            <person name="Facciotti M.T."/>
        </authorList>
    </citation>
    <scope>NUCLEOTIDE SEQUENCE [LARGE SCALE GENOMIC DNA]</scope>
    <source>
        <strain evidence="6 7">JCM 10989</strain>
    </source>
</reference>
<dbReference type="Proteomes" id="UP000011519">
    <property type="component" value="Unassembled WGS sequence"/>
</dbReference>
<dbReference type="PRINTS" id="PR00080">
    <property type="entry name" value="SDRFAMILY"/>
</dbReference>
<evidence type="ECO:0000259" key="5">
    <source>
        <dbReference type="SMART" id="SM00822"/>
    </source>
</evidence>
<dbReference type="InterPro" id="IPR036291">
    <property type="entry name" value="NAD(P)-bd_dom_sf"/>
</dbReference>
<dbReference type="PATRIC" id="fig|1227493.4.peg.2672"/>
<dbReference type="InterPro" id="IPR020904">
    <property type="entry name" value="Sc_DH/Rdtase_CS"/>
</dbReference>
<dbReference type="PANTHER" id="PTHR44196">
    <property type="entry name" value="DEHYDROGENASE/REDUCTASE SDR FAMILY MEMBER 7B"/>
    <property type="match status" value="1"/>
</dbReference>
<dbReference type="InterPro" id="IPR057326">
    <property type="entry name" value="KR_dom"/>
</dbReference>
<gene>
    <name evidence="6" type="ORF">C483_13348</name>
</gene>
<evidence type="ECO:0000256" key="2">
    <source>
        <dbReference type="ARBA" id="ARBA00023002"/>
    </source>
</evidence>